<proteinExistence type="inferred from homology"/>
<keyword evidence="8" id="KW-1185">Reference proteome</keyword>
<reference evidence="7 8" key="1">
    <citation type="journal article" date="2014" name="ISME J.">
        <title>Candidatus Competibacter-lineage genomes retrieved from metagenomes reveal functional metabolic diversity.</title>
        <authorList>
            <person name="McIlroy S.J."/>
            <person name="Albertsen M."/>
            <person name="Andresen E.K."/>
            <person name="Saunders A.M."/>
            <person name="Kristiansen R."/>
            <person name="Stokholm-Bjerregaard M."/>
            <person name="Nielsen K.L."/>
            <person name="Nielsen P.H."/>
        </authorList>
    </citation>
    <scope>NUCLEOTIDE SEQUENCE [LARGE SCALE GENOMIC DNA]</scope>
    <source>
        <strain evidence="7 8">Run_B_J11</strain>
    </source>
</reference>
<dbReference type="InterPro" id="IPR002994">
    <property type="entry name" value="Surf1/Shy1"/>
</dbReference>
<evidence type="ECO:0000256" key="2">
    <source>
        <dbReference type="ARBA" id="ARBA00007165"/>
    </source>
</evidence>
<protein>
    <recommendedName>
        <fullName evidence="6">SURF1-like protein</fullName>
    </recommendedName>
</protein>
<dbReference type="AlphaFoldDB" id="A0A7U7GAR1"/>
<keyword evidence="5 6" id="KW-0472">Membrane</keyword>
<dbReference type="InterPro" id="IPR045214">
    <property type="entry name" value="Surf1/Surf4"/>
</dbReference>
<organism evidence="7 8">
    <name type="scientific">Candidatus Contendobacter odensis Run_B_J11</name>
    <dbReference type="NCBI Taxonomy" id="1400861"/>
    <lineage>
        <taxon>Bacteria</taxon>
        <taxon>Pseudomonadati</taxon>
        <taxon>Pseudomonadota</taxon>
        <taxon>Gammaproteobacteria</taxon>
        <taxon>Candidatus Competibacteraceae</taxon>
        <taxon>Candidatus Contendibacter</taxon>
    </lineage>
</organism>
<comment type="caution">
    <text evidence="7">The sequence shown here is derived from an EMBL/GenBank/DDBJ whole genome shotgun (WGS) entry which is preliminary data.</text>
</comment>
<keyword evidence="3 6" id="KW-0812">Transmembrane</keyword>
<evidence type="ECO:0000256" key="4">
    <source>
        <dbReference type="ARBA" id="ARBA00022989"/>
    </source>
</evidence>
<evidence type="ECO:0000256" key="5">
    <source>
        <dbReference type="ARBA" id="ARBA00023136"/>
    </source>
</evidence>
<evidence type="ECO:0000313" key="7">
    <source>
        <dbReference type="EMBL" id="CDH44967.1"/>
    </source>
</evidence>
<feature type="transmembrane region" description="Helical" evidence="6">
    <location>
        <begin position="217"/>
        <end position="235"/>
    </location>
</feature>
<dbReference type="CDD" id="cd06662">
    <property type="entry name" value="SURF1"/>
    <property type="match status" value="1"/>
</dbReference>
<keyword evidence="4 6" id="KW-1133">Transmembrane helix</keyword>
<gene>
    <name evidence="7" type="ORF">BN874_200037</name>
</gene>
<keyword evidence="6" id="KW-1003">Cell membrane</keyword>
<dbReference type="EMBL" id="CBTK010000113">
    <property type="protein sequence ID" value="CDH44967.1"/>
    <property type="molecule type" value="Genomic_DNA"/>
</dbReference>
<dbReference type="Pfam" id="PF02104">
    <property type="entry name" value="SURF1"/>
    <property type="match status" value="1"/>
</dbReference>
<name>A0A7U7GAR1_9GAMM</name>
<feature type="transmembrane region" description="Helical" evidence="6">
    <location>
        <begin position="12"/>
        <end position="31"/>
    </location>
</feature>
<dbReference type="RefSeq" id="WP_034432161.1">
    <property type="nucleotide sequence ID" value="NZ_CBTK010000113.1"/>
</dbReference>
<accession>A0A7U7GAR1</accession>
<evidence type="ECO:0000313" key="8">
    <source>
        <dbReference type="Proteomes" id="UP000019184"/>
    </source>
</evidence>
<comment type="similarity">
    <text evidence="2 6">Belongs to the SURF1 family.</text>
</comment>
<dbReference type="GO" id="GO:0005886">
    <property type="term" value="C:plasma membrane"/>
    <property type="evidence" value="ECO:0007669"/>
    <property type="project" value="UniProtKB-SubCell"/>
</dbReference>
<evidence type="ECO:0000256" key="6">
    <source>
        <dbReference type="RuleBase" id="RU363076"/>
    </source>
</evidence>
<sequence>MQIGGWIFRPGWSSTIALLLFLPILLSLGFWQLDRGRQKAEWQAAFADQSNQPPVTLAEVTLSDSAGRYRRVVASGRYDDAHQVLLDNQLRNGQPGYHVLTPLRSSDGSAILINRGWVALGESRQVLPVLAAPPEPVTITGRLAQPAQPGLRLGDAAGSDRRWPRVVPYVDYDVLSTIIGYPLQPAVVLLEPEAAGGYWRDWQPRFGGFGPERHQGYAVQWFSLAVALVILYLTTNMHRLPRPE</sequence>
<comment type="subcellular location">
    <subcellularLocation>
        <location evidence="6">Cell membrane</location>
        <topology evidence="6">Multi-pass membrane protein</topology>
    </subcellularLocation>
    <subcellularLocation>
        <location evidence="1">Membrane</location>
    </subcellularLocation>
</comment>
<evidence type="ECO:0000256" key="1">
    <source>
        <dbReference type="ARBA" id="ARBA00004370"/>
    </source>
</evidence>
<dbReference type="PANTHER" id="PTHR23427:SF2">
    <property type="entry name" value="SURFEIT LOCUS PROTEIN 1"/>
    <property type="match status" value="1"/>
</dbReference>
<dbReference type="PROSITE" id="PS50895">
    <property type="entry name" value="SURF1"/>
    <property type="match status" value="1"/>
</dbReference>
<dbReference type="PANTHER" id="PTHR23427">
    <property type="entry name" value="SURFEIT LOCUS PROTEIN"/>
    <property type="match status" value="1"/>
</dbReference>
<dbReference type="Proteomes" id="UP000019184">
    <property type="component" value="Unassembled WGS sequence"/>
</dbReference>
<dbReference type="OrthoDB" id="9789940at2"/>
<evidence type="ECO:0000256" key="3">
    <source>
        <dbReference type="ARBA" id="ARBA00022692"/>
    </source>
</evidence>